<comment type="function">
    <text evidence="1">Involved in the transposition of the insertion sequence IS5.</text>
</comment>
<dbReference type="Proteomes" id="UP000623795">
    <property type="component" value="Unassembled WGS sequence"/>
</dbReference>
<comment type="caution">
    <text evidence="8">The sequence shown here is derived from an EMBL/GenBank/DDBJ whole genome shotgun (WGS) entry which is preliminary data.</text>
</comment>
<dbReference type="PANTHER" id="PTHR35604">
    <property type="entry name" value="TRANSPOSASE INSH FOR INSERTION SEQUENCE ELEMENT IS5A-RELATED"/>
    <property type="match status" value="1"/>
</dbReference>
<organism evidence="8 9">
    <name type="scientific">Aromatoleum toluvorans</name>
    <dbReference type="NCBI Taxonomy" id="92002"/>
    <lineage>
        <taxon>Bacteria</taxon>
        <taxon>Pseudomonadati</taxon>
        <taxon>Pseudomonadota</taxon>
        <taxon>Betaproteobacteria</taxon>
        <taxon>Rhodocyclales</taxon>
        <taxon>Rhodocyclaceae</taxon>
        <taxon>Aromatoleum</taxon>
    </lineage>
</organism>
<evidence type="ECO:0000259" key="6">
    <source>
        <dbReference type="Pfam" id="PF01609"/>
    </source>
</evidence>
<dbReference type="NCBIfam" id="NF033581">
    <property type="entry name" value="transpos_IS5_4"/>
    <property type="match status" value="1"/>
</dbReference>
<evidence type="ECO:0000256" key="2">
    <source>
        <dbReference type="ARBA" id="ARBA00010075"/>
    </source>
</evidence>
<protein>
    <submittedName>
        <fullName evidence="8">IS5 family transposase</fullName>
    </submittedName>
</protein>
<dbReference type="EMBL" id="WTVN01000087">
    <property type="protein sequence ID" value="NMG46460.1"/>
    <property type="molecule type" value="Genomic_DNA"/>
</dbReference>
<name>A0ABX1Q7K3_9RHOO</name>
<feature type="domain" description="Transposase InsH N-terminal" evidence="7">
    <location>
        <begin position="14"/>
        <end position="110"/>
    </location>
</feature>
<evidence type="ECO:0000313" key="9">
    <source>
        <dbReference type="Proteomes" id="UP000623795"/>
    </source>
</evidence>
<proteinExistence type="inferred from homology"/>
<dbReference type="PANTHER" id="PTHR35604:SF2">
    <property type="entry name" value="TRANSPOSASE INSH FOR INSERTION SEQUENCE ELEMENT IS5A-RELATED"/>
    <property type="match status" value="1"/>
</dbReference>
<evidence type="ECO:0000259" key="7">
    <source>
        <dbReference type="Pfam" id="PF05598"/>
    </source>
</evidence>
<comment type="similarity">
    <text evidence="2">Belongs to the transposase 11 family.</text>
</comment>
<dbReference type="InterPro" id="IPR002559">
    <property type="entry name" value="Transposase_11"/>
</dbReference>
<dbReference type="Pfam" id="PF05598">
    <property type="entry name" value="DUF772"/>
    <property type="match status" value="1"/>
</dbReference>
<gene>
    <name evidence="8" type="ORF">GPA22_22370</name>
</gene>
<dbReference type="RefSeq" id="WP_169258283.1">
    <property type="nucleotide sequence ID" value="NZ_WTVN01000087.1"/>
</dbReference>
<evidence type="ECO:0000256" key="4">
    <source>
        <dbReference type="ARBA" id="ARBA00023125"/>
    </source>
</evidence>
<keyword evidence="3" id="KW-0815">Transposition</keyword>
<dbReference type="Pfam" id="PF01609">
    <property type="entry name" value="DDE_Tnp_1"/>
    <property type="match status" value="1"/>
</dbReference>
<dbReference type="InterPro" id="IPR047959">
    <property type="entry name" value="Transpos_IS5"/>
</dbReference>
<evidence type="ECO:0000256" key="5">
    <source>
        <dbReference type="ARBA" id="ARBA00023172"/>
    </source>
</evidence>
<evidence type="ECO:0000256" key="3">
    <source>
        <dbReference type="ARBA" id="ARBA00022578"/>
    </source>
</evidence>
<keyword evidence="5" id="KW-0233">DNA recombination</keyword>
<reference evidence="8 9" key="1">
    <citation type="submission" date="2019-12" db="EMBL/GenBank/DDBJ databases">
        <title>Comparative genomics gives insights into the taxonomy of the Azoarcus-Aromatoleum group and reveals separate origins of nif in the plant-associated Azoarcus and non-plant-associated Aromatoleum sub-groups.</title>
        <authorList>
            <person name="Lafos M."/>
            <person name="Maluk M."/>
            <person name="Batista M."/>
            <person name="Junghare M."/>
            <person name="Carmona M."/>
            <person name="Faoro H."/>
            <person name="Cruz L.M."/>
            <person name="Battistoni F."/>
            <person name="De Souza E."/>
            <person name="Pedrosa F."/>
            <person name="Chen W.-M."/>
            <person name="Poole P.S."/>
            <person name="Dixon R.A."/>
            <person name="James E.K."/>
        </authorList>
    </citation>
    <scope>NUCLEOTIDE SEQUENCE [LARGE SCALE GENOMIC DNA]</scope>
    <source>
        <strain evidence="8 9">Td21</strain>
    </source>
</reference>
<keyword evidence="9" id="KW-1185">Reference proteome</keyword>
<sequence>MQSSFSDLEYAAKKKLTRRDRFLAEIEAVTPWSALAAELEPHYPRGEGRGRPPIGLERMLRMYVAQQCFGLSDEGIEDAVYDSQSIRRFVGIDLARESAPDATTLLKFRRLLETHELTRKIFETINAHLAQKGLMMREGTIVDATLIAAPPSTKNREQARDPEMHQAKKGKQWHFGMKAHIGVDADSGLVHTLVGTAANVADVTQAHALLHGDETDVLGDAGYQGVHKRDENKNRTINWHVAMRPGKRKTLGTSRLDRLLEQYEQAKARMRAKVEHPFHVVKNLFRHRKTRYRGLAKNTAQLFSLFGLANLVMARRRLLVPDAGSAS</sequence>
<feature type="domain" description="Transposase IS4-like" evidence="6">
    <location>
        <begin position="137"/>
        <end position="311"/>
    </location>
</feature>
<accession>A0ABX1Q7K3</accession>
<evidence type="ECO:0000256" key="1">
    <source>
        <dbReference type="ARBA" id="ARBA00003544"/>
    </source>
</evidence>
<evidence type="ECO:0000313" key="8">
    <source>
        <dbReference type="EMBL" id="NMG46460.1"/>
    </source>
</evidence>
<dbReference type="InterPro" id="IPR008490">
    <property type="entry name" value="Transposase_InsH_N"/>
</dbReference>
<keyword evidence="4" id="KW-0238">DNA-binding</keyword>